<dbReference type="Proteomes" id="UP001138540">
    <property type="component" value="Unassembled WGS sequence"/>
</dbReference>
<organism evidence="1 2">
    <name type="scientific">Sphingobium lignivorans</name>
    <dbReference type="NCBI Taxonomy" id="2735886"/>
    <lineage>
        <taxon>Bacteria</taxon>
        <taxon>Pseudomonadati</taxon>
        <taxon>Pseudomonadota</taxon>
        <taxon>Alphaproteobacteria</taxon>
        <taxon>Sphingomonadales</taxon>
        <taxon>Sphingomonadaceae</taxon>
        <taxon>Sphingobium</taxon>
    </lineage>
</organism>
<dbReference type="EMBL" id="JACHKA010000001">
    <property type="protein sequence ID" value="MBB5986574.1"/>
    <property type="molecule type" value="Genomic_DNA"/>
</dbReference>
<keyword evidence="2" id="KW-1185">Reference proteome</keyword>
<evidence type="ECO:0000313" key="1">
    <source>
        <dbReference type="EMBL" id="MBB5986574.1"/>
    </source>
</evidence>
<evidence type="ECO:0000313" key="2">
    <source>
        <dbReference type="Proteomes" id="UP001138540"/>
    </source>
</evidence>
<protein>
    <recommendedName>
        <fullName evidence="3">Restriction endonuclease</fullName>
    </recommendedName>
</protein>
<evidence type="ECO:0008006" key="3">
    <source>
        <dbReference type="Google" id="ProtNLM"/>
    </source>
</evidence>
<name>A0ABR6NK62_9SPHN</name>
<sequence>MRKQALSAMYRKRLVWLLGSADDEMFVQLVWAFNLIQGENPKAGLPYVAGVPQAAVTSTIADQHFIYKWELETVLNELLRTPRRKAPSRGPFHQLDCKQYKALAEVINKLRKLENAEAGRWVRNGNILDEMPRIAARQFEWQRGWFNKPQFYRSAFIYGQGACSAHFEHKHGLTVNQFSLLGFVLHAQSVARPIAARTMSLPDLDLPNEIVRRGLDLMSLPMHEMRSKTAKMKISPGPVAHRPSLLRQYPCIAFGEEGERIRSPLSQLVVERVTSGIFYDVVDGGWNVRQEYGVRFEEYGLAFLRAMLPSIQWEAEHDYQTPQGGFKSPDILWCEPDGVRLAIECKATRLSHNARFADDPLEVPGYGDLVKAVFQIWRYFSHCRRKISGRPVRGDAMGMVLTLDDWLVMANSLIDDIVRRAEEMAAERDPNILPEDKRPIFFCPITSLEDTLNKAGEADFWAALELSTQNGRKGWRLAELHAEIVNRDEVEPRPYPFEANLGEVLPWWDVVGAKMATPGQGG</sequence>
<dbReference type="RefSeq" id="WP_184154230.1">
    <property type="nucleotide sequence ID" value="NZ_JACHKA010000001.1"/>
</dbReference>
<reference evidence="1 2" key="1">
    <citation type="submission" date="2020-08" db="EMBL/GenBank/DDBJ databases">
        <title>Exploring microbial biodiversity for novel pathways involved in the catabolism of aromatic compounds derived from lignin.</title>
        <authorList>
            <person name="Elkins J."/>
        </authorList>
    </citation>
    <scope>NUCLEOTIDE SEQUENCE [LARGE SCALE GENOMIC DNA]</scope>
    <source>
        <strain evidence="1 2">B1D3A</strain>
    </source>
</reference>
<proteinExistence type="predicted"/>
<gene>
    <name evidence="1" type="ORF">HNP60_002548</name>
</gene>
<accession>A0ABR6NK62</accession>
<comment type="caution">
    <text evidence="1">The sequence shown here is derived from an EMBL/GenBank/DDBJ whole genome shotgun (WGS) entry which is preliminary data.</text>
</comment>